<dbReference type="Proteomes" id="UP001165083">
    <property type="component" value="Unassembled WGS sequence"/>
</dbReference>
<proteinExistence type="predicted"/>
<dbReference type="AlphaFoldDB" id="A0A9W6TFC6"/>
<accession>A0A9W6TFC6</accession>
<protein>
    <submittedName>
        <fullName evidence="1">Unnamed protein product</fullName>
    </submittedName>
</protein>
<organism evidence="1 2">
    <name type="scientific">Phytophthora lilii</name>
    <dbReference type="NCBI Taxonomy" id="2077276"/>
    <lineage>
        <taxon>Eukaryota</taxon>
        <taxon>Sar</taxon>
        <taxon>Stramenopiles</taxon>
        <taxon>Oomycota</taxon>
        <taxon>Peronosporomycetes</taxon>
        <taxon>Peronosporales</taxon>
        <taxon>Peronosporaceae</taxon>
        <taxon>Phytophthora</taxon>
    </lineage>
</organism>
<dbReference type="EMBL" id="BSXW01000050">
    <property type="protein sequence ID" value="GMF10627.1"/>
    <property type="molecule type" value="Genomic_DNA"/>
</dbReference>
<gene>
    <name evidence="1" type="ORF">Plil01_000141000</name>
</gene>
<reference evidence="1" key="1">
    <citation type="submission" date="2023-04" db="EMBL/GenBank/DDBJ databases">
        <title>Phytophthora lilii NBRC 32176.</title>
        <authorList>
            <person name="Ichikawa N."/>
            <person name="Sato H."/>
            <person name="Tonouchi N."/>
        </authorList>
    </citation>
    <scope>NUCLEOTIDE SEQUENCE</scope>
    <source>
        <strain evidence="1">NBRC 32176</strain>
    </source>
</reference>
<sequence>MRVREGYRSTPPFPNSNVKPCGIYPLYKSICTGVAVVIGGYCGPLLASAASQQEEPGAGLEEEFTDAGSGIPVNAEVGLPDISVDFRQSNTLGRTDAATASDGCAAGRCERPTWTVKVVFGHES</sequence>
<keyword evidence="2" id="KW-1185">Reference proteome</keyword>
<name>A0A9W6TFC6_9STRA</name>
<comment type="caution">
    <text evidence="1">The sequence shown here is derived from an EMBL/GenBank/DDBJ whole genome shotgun (WGS) entry which is preliminary data.</text>
</comment>
<evidence type="ECO:0000313" key="2">
    <source>
        <dbReference type="Proteomes" id="UP001165083"/>
    </source>
</evidence>
<evidence type="ECO:0000313" key="1">
    <source>
        <dbReference type="EMBL" id="GMF10627.1"/>
    </source>
</evidence>